<proteinExistence type="predicted"/>
<dbReference type="AlphaFoldDB" id="A0A9Q0JD80"/>
<feature type="compositionally biased region" description="Basic and acidic residues" evidence="1">
    <location>
        <begin position="52"/>
        <end position="62"/>
    </location>
</feature>
<protein>
    <recommendedName>
        <fullName evidence="2">Protein argonaute N-terminal domain-containing protein</fullName>
    </recommendedName>
</protein>
<evidence type="ECO:0000256" key="1">
    <source>
        <dbReference type="SAM" id="MobiDB-lite"/>
    </source>
</evidence>
<sequence>MPTCKLKGSIGPKRPLDSCTKRTKMAASEELPPPPHVIPANVVPLQLAVPDTKKMSKSERRPMTRRGTGSRGQRIQLFSNHFKVGISNSTGHFFHYSVSLFYEDGRAVDAKGIGRTLLDKVHQTYDSALAGKDFAYDGEKNLFTVGPLPRNKMEFTVLLDKVSSTRSNAHATPDGVHERKRMKRAFHSKTFKVEISFAAKITMQAITAALQGQESKNSQEGLRVLDIILRQHAAKQ</sequence>
<feature type="domain" description="Protein argonaute N-terminal" evidence="2">
    <location>
        <begin position="73"/>
        <end position="229"/>
    </location>
</feature>
<name>A0A9Q0JD80_9ROSI</name>
<dbReference type="Proteomes" id="UP001141552">
    <property type="component" value="Unassembled WGS sequence"/>
</dbReference>
<dbReference type="EMBL" id="JAKUCV010004116">
    <property type="protein sequence ID" value="KAJ4836445.1"/>
    <property type="molecule type" value="Genomic_DNA"/>
</dbReference>
<keyword evidence="4" id="KW-1185">Reference proteome</keyword>
<dbReference type="OrthoDB" id="1111977at2759"/>
<dbReference type="InterPro" id="IPR032474">
    <property type="entry name" value="Argonaute_N"/>
</dbReference>
<reference evidence="3" key="1">
    <citation type="submission" date="2022-02" db="EMBL/GenBank/DDBJ databases">
        <authorList>
            <person name="Henning P.M."/>
            <person name="McCubbin A.G."/>
            <person name="Shore J.S."/>
        </authorList>
    </citation>
    <scope>NUCLEOTIDE SEQUENCE</scope>
    <source>
        <strain evidence="3">F60SS</strain>
        <tissue evidence="3">Leaves</tissue>
    </source>
</reference>
<evidence type="ECO:0000313" key="4">
    <source>
        <dbReference type="Proteomes" id="UP001141552"/>
    </source>
</evidence>
<organism evidence="3 4">
    <name type="scientific">Turnera subulata</name>
    <dbReference type="NCBI Taxonomy" id="218843"/>
    <lineage>
        <taxon>Eukaryota</taxon>
        <taxon>Viridiplantae</taxon>
        <taxon>Streptophyta</taxon>
        <taxon>Embryophyta</taxon>
        <taxon>Tracheophyta</taxon>
        <taxon>Spermatophyta</taxon>
        <taxon>Magnoliopsida</taxon>
        <taxon>eudicotyledons</taxon>
        <taxon>Gunneridae</taxon>
        <taxon>Pentapetalae</taxon>
        <taxon>rosids</taxon>
        <taxon>fabids</taxon>
        <taxon>Malpighiales</taxon>
        <taxon>Passifloraceae</taxon>
        <taxon>Turnera</taxon>
    </lineage>
</organism>
<accession>A0A9Q0JD80</accession>
<feature type="region of interest" description="Disordered" evidence="1">
    <location>
        <begin position="1"/>
        <end position="39"/>
    </location>
</feature>
<comment type="caution">
    <text evidence="3">The sequence shown here is derived from an EMBL/GenBank/DDBJ whole genome shotgun (WGS) entry which is preliminary data.</text>
</comment>
<reference evidence="3" key="2">
    <citation type="journal article" date="2023" name="Plants (Basel)">
        <title>Annotation of the Turnera subulata (Passifloraceae) Draft Genome Reveals the S-Locus Evolved after the Divergence of Turneroideae from Passifloroideae in a Stepwise Manner.</title>
        <authorList>
            <person name="Henning P.M."/>
            <person name="Roalson E.H."/>
            <person name="Mir W."/>
            <person name="McCubbin A.G."/>
            <person name="Shore J.S."/>
        </authorList>
    </citation>
    <scope>NUCLEOTIDE SEQUENCE</scope>
    <source>
        <strain evidence="3">F60SS</strain>
    </source>
</reference>
<evidence type="ECO:0000259" key="2">
    <source>
        <dbReference type="Pfam" id="PF16486"/>
    </source>
</evidence>
<gene>
    <name evidence="3" type="ORF">Tsubulata_023081</name>
</gene>
<dbReference type="Pfam" id="PF16486">
    <property type="entry name" value="ArgoN"/>
    <property type="match status" value="1"/>
</dbReference>
<feature type="region of interest" description="Disordered" evidence="1">
    <location>
        <begin position="52"/>
        <end position="71"/>
    </location>
</feature>
<evidence type="ECO:0000313" key="3">
    <source>
        <dbReference type="EMBL" id="KAJ4836445.1"/>
    </source>
</evidence>
<dbReference type="PANTHER" id="PTHR22891">
    <property type="entry name" value="EUKARYOTIC TRANSLATION INITIATION FACTOR 2C"/>
    <property type="match status" value="1"/>
</dbReference>